<reference evidence="2" key="3">
    <citation type="submission" date="2015-04" db="UniProtKB">
        <authorList>
            <consortium name="EnsemblPlants"/>
        </authorList>
    </citation>
    <scope>IDENTIFICATION</scope>
    <source>
        <strain evidence="2">cv. Jemalong A17</strain>
    </source>
</reference>
<evidence type="ECO:0000313" key="3">
    <source>
        <dbReference type="Proteomes" id="UP000002051"/>
    </source>
</evidence>
<dbReference type="Proteomes" id="UP000002051">
    <property type="component" value="Chromosome 5"/>
</dbReference>
<accession>G7K9X0</accession>
<reference evidence="1 3" key="1">
    <citation type="journal article" date="2011" name="Nature">
        <title>The Medicago genome provides insight into the evolution of rhizobial symbioses.</title>
        <authorList>
            <person name="Young N.D."/>
            <person name="Debelle F."/>
            <person name="Oldroyd G.E."/>
            <person name="Geurts R."/>
            <person name="Cannon S.B."/>
            <person name="Udvardi M.K."/>
            <person name="Benedito V.A."/>
            <person name="Mayer K.F."/>
            <person name="Gouzy J."/>
            <person name="Schoof H."/>
            <person name="Van de Peer Y."/>
            <person name="Proost S."/>
            <person name="Cook D.R."/>
            <person name="Meyers B.C."/>
            <person name="Spannagl M."/>
            <person name="Cheung F."/>
            <person name="De Mita S."/>
            <person name="Krishnakumar V."/>
            <person name="Gundlach H."/>
            <person name="Zhou S."/>
            <person name="Mudge J."/>
            <person name="Bharti A.K."/>
            <person name="Murray J.D."/>
            <person name="Naoumkina M.A."/>
            <person name="Rosen B."/>
            <person name="Silverstein K.A."/>
            <person name="Tang H."/>
            <person name="Rombauts S."/>
            <person name="Zhao P.X."/>
            <person name="Zhou P."/>
            <person name="Barbe V."/>
            <person name="Bardou P."/>
            <person name="Bechner M."/>
            <person name="Bellec A."/>
            <person name="Berger A."/>
            <person name="Berges H."/>
            <person name="Bidwell S."/>
            <person name="Bisseling T."/>
            <person name="Choisne N."/>
            <person name="Couloux A."/>
            <person name="Denny R."/>
            <person name="Deshpande S."/>
            <person name="Dai X."/>
            <person name="Doyle J.J."/>
            <person name="Dudez A.M."/>
            <person name="Farmer A.D."/>
            <person name="Fouteau S."/>
            <person name="Franken C."/>
            <person name="Gibelin C."/>
            <person name="Gish J."/>
            <person name="Goldstein S."/>
            <person name="Gonzalez A.J."/>
            <person name="Green P.J."/>
            <person name="Hallab A."/>
            <person name="Hartog M."/>
            <person name="Hua A."/>
            <person name="Humphray S.J."/>
            <person name="Jeong D.H."/>
            <person name="Jing Y."/>
            <person name="Jocker A."/>
            <person name="Kenton S.M."/>
            <person name="Kim D.J."/>
            <person name="Klee K."/>
            <person name="Lai H."/>
            <person name="Lang C."/>
            <person name="Lin S."/>
            <person name="Macmil S.L."/>
            <person name="Magdelenat G."/>
            <person name="Matthews L."/>
            <person name="McCorrison J."/>
            <person name="Monaghan E.L."/>
            <person name="Mun J.H."/>
            <person name="Najar F.Z."/>
            <person name="Nicholson C."/>
            <person name="Noirot C."/>
            <person name="O'Bleness M."/>
            <person name="Paule C.R."/>
            <person name="Poulain J."/>
            <person name="Prion F."/>
            <person name="Qin B."/>
            <person name="Qu C."/>
            <person name="Retzel E.F."/>
            <person name="Riddle C."/>
            <person name="Sallet E."/>
            <person name="Samain S."/>
            <person name="Samson N."/>
            <person name="Sanders I."/>
            <person name="Saurat O."/>
            <person name="Scarpelli C."/>
            <person name="Schiex T."/>
            <person name="Segurens B."/>
            <person name="Severin A.J."/>
            <person name="Sherrier D.J."/>
            <person name="Shi R."/>
            <person name="Sims S."/>
            <person name="Singer S.R."/>
            <person name="Sinharoy S."/>
            <person name="Sterck L."/>
            <person name="Viollet A."/>
            <person name="Wang B.B."/>
            <person name="Wang K."/>
            <person name="Wang M."/>
            <person name="Wang X."/>
            <person name="Warfsmann J."/>
            <person name="Weissenbach J."/>
            <person name="White D.D."/>
            <person name="White J.D."/>
            <person name="Wiley G.B."/>
            <person name="Wincker P."/>
            <person name="Xing Y."/>
            <person name="Yang L."/>
            <person name="Yao Z."/>
            <person name="Ying F."/>
            <person name="Zhai J."/>
            <person name="Zhou L."/>
            <person name="Zuber A."/>
            <person name="Denarie J."/>
            <person name="Dixon R.A."/>
            <person name="May G.D."/>
            <person name="Schwartz D.C."/>
            <person name="Rogers J."/>
            <person name="Quetier F."/>
            <person name="Town C.D."/>
            <person name="Roe B.A."/>
        </authorList>
    </citation>
    <scope>NUCLEOTIDE SEQUENCE [LARGE SCALE GENOMIC DNA]</scope>
    <source>
        <strain evidence="1">A17</strain>
        <strain evidence="2 3">cv. Jemalong A17</strain>
    </source>
</reference>
<reference evidence="1 3" key="2">
    <citation type="journal article" date="2014" name="BMC Genomics">
        <title>An improved genome release (version Mt4.0) for the model legume Medicago truncatula.</title>
        <authorList>
            <person name="Tang H."/>
            <person name="Krishnakumar V."/>
            <person name="Bidwell S."/>
            <person name="Rosen B."/>
            <person name="Chan A."/>
            <person name="Zhou S."/>
            <person name="Gentzbittel L."/>
            <person name="Childs K.L."/>
            <person name="Yandell M."/>
            <person name="Gundlach H."/>
            <person name="Mayer K.F."/>
            <person name="Schwartz D.C."/>
            <person name="Town C.D."/>
        </authorList>
    </citation>
    <scope>GENOME REANNOTATION</scope>
    <source>
        <strain evidence="2 3">cv. Jemalong A17</strain>
    </source>
</reference>
<dbReference type="EMBL" id="CM001221">
    <property type="protein sequence ID" value="AES97819.1"/>
    <property type="molecule type" value="Genomic_DNA"/>
</dbReference>
<evidence type="ECO:0000313" key="1">
    <source>
        <dbReference type="EMBL" id="AES97819.1"/>
    </source>
</evidence>
<protein>
    <submittedName>
        <fullName evidence="1 2">Uncharacterized protein</fullName>
    </submittedName>
</protein>
<organism evidence="1 3">
    <name type="scientific">Medicago truncatula</name>
    <name type="common">Barrel medic</name>
    <name type="synonym">Medicago tribuloides</name>
    <dbReference type="NCBI Taxonomy" id="3880"/>
    <lineage>
        <taxon>Eukaryota</taxon>
        <taxon>Viridiplantae</taxon>
        <taxon>Streptophyta</taxon>
        <taxon>Embryophyta</taxon>
        <taxon>Tracheophyta</taxon>
        <taxon>Spermatophyta</taxon>
        <taxon>Magnoliopsida</taxon>
        <taxon>eudicotyledons</taxon>
        <taxon>Gunneridae</taxon>
        <taxon>Pentapetalae</taxon>
        <taxon>rosids</taxon>
        <taxon>fabids</taxon>
        <taxon>Fabales</taxon>
        <taxon>Fabaceae</taxon>
        <taxon>Papilionoideae</taxon>
        <taxon>50 kb inversion clade</taxon>
        <taxon>NPAAA clade</taxon>
        <taxon>Hologalegina</taxon>
        <taxon>IRL clade</taxon>
        <taxon>Trifolieae</taxon>
        <taxon>Medicago</taxon>
    </lineage>
</organism>
<dbReference type="HOGENOM" id="CLU_1984906_0_0_1"/>
<proteinExistence type="predicted"/>
<evidence type="ECO:0000313" key="2">
    <source>
        <dbReference type="EnsemblPlants" id="AES97819"/>
    </source>
</evidence>
<gene>
    <name evidence="1" type="ordered locus">MTR_5g060470</name>
</gene>
<name>G7K9X0_MEDTR</name>
<dbReference type="EnsemblPlants" id="AES97819">
    <property type="protein sequence ID" value="AES97819"/>
    <property type="gene ID" value="MTR_5g060470"/>
</dbReference>
<dbReference type="AlphaFoldDB" id="G7K9X0"/>
<keyword evidence="3" id="KW-1185">Reference proteome</keyword>
<sequence length="126" mass="14969">MDTGATSHVTSSQDNKVSLEFDPFGFYVNDFQTWMPIKRCEIQDDPYPIINHNITNKANDVWTSPILSSTCHKYYVLLLDNYSNFLWTFPISHNLKFIIFFKNCELTSKHNFNECRIIFRRSRLFD</sequence>
<dbReference type="PaxDb" id="3880-AES97819"/>